<reference evidence="1" key="1">
    <citation type="submission" date="2021-02" db="EMBL/GenBank/DDBJ databases">
        <authorList>
            <person name="Nowell W R."/>
        </authorList>
    </citation>
    <scope>NUCLEOTIDE SEQUENCE</scope>
</reference>
<evidence type="ECO:0008006" key="3">
    <source>
        <dbReference type="Google" id="ProtNLM"/>
    </source>
</evidence>
<organism evidence="1 2">
    <name type="scientific">Rotaria socialis</name>
    <dbReference type="NCBI Taxonomy" id="392032"/>
    <lineage>
        <taxon>Eukaryota</taxon>
        <taxon>Metazoa</taxon>
        <taxon>Spiralia</taxon>
        <taxon>Gnathifera</taxon>
        <taxon>Rotifera</taxon>
        <taxon>Eurotatoria</taxon>
        <taxon>Bdelloidea</taxon>
        <taxon>Philodinida</taxon>
        <taxon>Philodinidae</taxon>
        <taxon>Rotaria</taxon>
    </lineage>
</organism>
<name>A0A821BY82_9BILA</name>
<evidence type="ECO:0000313" key="1">
    <source>
        <dbReference type="EMBL" id="CAF4600320.1"/>
    </source>
</evidence>
<dbReference type="AlphaFoldDB" id="A0A821BY82"/>
<dbReference type="EMBL" id="CAJOBQ010003265">
    <property type="protein sequence ID" value="CAF4600320.1"/>
    <property type="molecule type" value="Genomic_DNA"/>
</dbReference>
<gene>
    <name evidence="1" type="ORF">TSG867_LOCUS27782</name>
</gene>
<dbReference type="PANTHER" id="PTHR46579">
    <property type="entry name" value="F5/8 TYPE C DOMAIN-CONTAINING PROTEIN-RELATED"/>
    <property type="match status" value="1"/>
</dbReference>
<sequence>MFHDDEVPLRSAKNIARQLRDAKGRHSRNQFLSSLPPDVSNDVPMIEEYTDETRYTYNEQDDLMVVDQNDEQLESNSIVVSQIVDDVSFDTNSYLGNSEDDNSQDIQSNLLTQDIPPSSPDTREISTALALFRHRHRLSKSCINNLCDLLRSFGVANVPSDFRSIEKILIKNQENTLQGRKYIICSKCGNKGTSLSKCVDIKCERHSGFVSTPTTLCTFKLLPQVTSILDRHNIMPEPDITNTNISDIQDGYVRRNIIFRERMIDSKKNIVTMLLNSDGIVLKKFSRSIWFTCMVINELPRAIRFNIGNVIICSISMGGNKPKKNQFQSFIKDWVLELQQLELGFHISPPNLHGHFIKVHAYLIAAALDKPAQALLMNLNDPTGYYSCVRCTIQGKSVPTKHGSTRVFIRKNNDGIQDRSNQLYDQHIIQLLKRKSKNKPKDIDPACGQQGHCLLRNLSYFNIGPSFTSDSLHNLYSGTFKRLLEIWFKSRGNSYSIHKQLNLIEAKLDSIKYPTTTYHLPSQLRFYQTYKGNEYRLTLLFGYQYFKSILPARCYQHLKLLAFAMNLAESAVLYNDTMEKINCLIDEFDRLFPLLYPVSIVYCLYIYVAEQIEIRLTLESNI</sequence>
<dbReference type="Proteomes" id="UP000663862">
    <property type="component" value="Unassembled WGS sequence"/>
</dbReference>
<proteinExistence type="predicted"/>
<evidence type="ECO:0000313" key="2">
    <source>
        <dbReference type="Proteomes" id="UP000663862"/>
    </source>
</evidence>
<dbReference type="PANTHER" id="PTHR46579:SF1">
    <property type="entry name" value="F5_8 TYPE C DOMAIN-CONTAINING PROTEIN"/>
    <property type="match status" value="1"/>
</dbReference>
<accession>A0A821BY82</accession>
<protein>
    <recommendedName>
        <fullName evidence="3">Transposase</fullName>
    </recommendedName>
</protein>
<comment type="caution">
    <text evidence="1">The sequence shown here is derived from an EMBL/GenBank/DDBJ whole genome shotgun (WGS) entry which is preliminary data.</text>
</comment>